<protein>
    <submittedName>
        <fullName evidence="2">DUF935 domain-containing protein</fullName>
    </submittedName>
</protein>
<evidence type="ECO:0000313" key="3">
    <source>
        <dbReference type="Proteomes" id="UP001171606"/>
    </source>
</evidence>
<feature type="region of interest" description="Disordered" evidence="1">
    <location>
        <begin position="407"/>
        <end position="436"/>
    </location>
</feature>
<dbReference type="EMBL" id="JAUJSQ010000014">
    <property type="protein sequence ID" value="MDN7935176.1"/>
    <property type="molecule type" value="Genomic_DNA"/>
</dbReference>
<accession>A0ABT8PJH8</accession>
<reference evidence="2" key="1">
    <citation type="submission" date="2023-07" db="EMBL/GenBank/DDBJ databases">
        <title>A collection of bacterial strains from the Burkholderia cepacia Research Laboratory and Repository.</title>
        <authorList>
            <person name="Lipuma J."/>
            <person name="Spilker T."/>
            <person name="Caverly L."/>
        </authorList>
    </citation>
    <scope>NUCLEOTIDE SEQUENCE</scope>
    <source>
        <strain evidence="2">AU42020</strain>
    </source>
</reference>
<dbReference type="InterPro" id="IPR009279">
    <property type="entry name" value="Portal_Mu"/>
</dbReference>
<evidence type="ECO:0000313" key="2">
    <source>
        <dbReference type="EMBL" id="MDN7935176.1"/>
    </source>
</evidence>
<gene>
    <name evidence="2" type="ORF">QZM52_28285</name>
</gene>
<comment type="caution">
    <text evidence="2">The sequence shown here is derived from an EMBL/GenBank/DDBJ whole genome shotgun (WGS) entry which is preliminary data.</text>
</comment>
<sequence>MGRIVDIHGNPISIGELREPQTARTSAAMRPMADYPVRGLTPARLNALMRDADAGNLGALADLYEEMEERDGHMIAEMSKRKRAVATLDWGIEPPRNPDASEKSAAAWLGEVMKDIPDFESVLLDLADAIGKGFAYSEIEWERAEGIWLPKAITLRPQNWFMTPFNARDDIRLVDPTGQGEPLRPFSWVRHIHKAKSGYVSRSALHRVLVWPFIFKNFAIRDLAEYLEVFGIPIRIGKYPATATKDERRTLLSALIEMGHNAAGIMPQDMEIEFKEAAGRGDAPYMSMTDWCERTQSKVILGATLTSQSDRSSNTNALGRIHNDVRLDIRNSDAKQLQSTIRRDLVYALLVLNGRAPANTRRLPSFAFDIQEPEDLKLYANALPRLAASGMRIPLAWAHGKLRIPQPERDEPVLAPAGRSEPAQPGTPRTASATRQTRPVCPVHDVALSSTSGQATPPDGIDQLAELAMSDWQPAMSSQLAPLLADLDRSIDQGLSLDQFRERIAARASAMPVDGIADPLARASFGVYLAGASGDEA</sequence>
<dbReference type="Proteomes" id="UP001171606">
    <property type="component" value="Unassembled WGS sequence"/>
</dbReference>
<keyword evidence="3" id="KW-1185">Reference proteome</keyword>
<organism evidence="2 3">
    <name type="scientific">Burkholderia metallica</name>
    <dbReference type="NCBI Taxonomy" id="488729"/>
    <lineage>
        <taxon>Bacteria</taxon>
        <taxon>Pseudomonadati</taxon>
        <taxon>Pseudomonadota</taxon>
        <taxon>Betaproteobacteria</taxon>
        <taxon>Burkholderiales</taxon>
        <taxon>Burkholderiaceae</taxon>
        <taxon>Burkholderia</taxon>
        <taxon>Burkholderia cepacia complex</taxon>
    </lineage>
</organism>
<name>A0ABT8PJH8_9BURK</name>
<proteinExistence type="predicted"/>
<feature type="compositionally biased region" description="Polar residues" evidence="1">
    <location>
        <begin position="427"/>
        <end position="436"/>
    </location>
</feature>
<evidence type="ECO:0000256" key="1">
    <source>
        <dbReference type="SAM" id="MobiDB-lite"/>
    </source>
</evidence>
<dbReference type="Pfam" id="PF06074">
    <property type="entry name" value="Portal_Mu"/>
    <property type="match status" value="1"/>
</dbReference>
<dbReference type="RefSeq" id="WP_226288739.1">
    <property type="nucleotide sequence ID" value="NZ_JAUJSQ010000014.1"/>
</dbReference>